<dbReference type="EMBL" id="BJCD01000067">
    <property type="protein sequence ID" value="GDZ95837.1"/>
    <property type="molecule type" value="Genomic_DNA"/>
</dbReference>
<evidence type="ECO:0000313" key="3">
    <source>
        <dbReference type="Proteomes" id="UP000299794"/>
    </source>
</evidence>
<evidence type="ECO:0000259" key="1">
    <source>
        <dbReference type="Pfam" id="PF14326"/>
    </source>
</evidence>
<sequence length="276" mass="31108">MVIANIPDDQVFAEAAQYWNLPQLYADLAIANSKELTSVQKKYLRGLLLGCSPDVIAEKVYSTPNSVRSTLSQRVYPAIKLLCNIDRELQWGEVTTLLEKYRITLTLEQVWQDLELLATQTDKMYPVAISSRPQVQGLDWKFDEQPETKFKVKLGDKIKFEINLEVSGYLTLLQRGTSGKVICCCPSPLATDIYLINGKTILPQPQTGKSAIPITGSYGTDKFLALITPQPLTLTWLKQGSEKFLSLTVEHLLELQNNLNSNNRNQLFYSEYSIIA</sequence>
<dbReference type="RefSeq" id="WP_141295902.1">
    <property type="nucleotide sequence ID" value="NZ_BJCD01000067.1"/>
</dbReference>
<feature type="domain" description="DUF4384" evidence="1">
    <location>
        <begin position="152"/>
        <end position="231"/>
    </location>
</feature>
<comment type="caution">
    <text evidence="2">The sequence shown here is derived from an EMBL/GenBank/DDBJ whole genome shotgun (WGS) entry which is preliminary data.</text>
</comment>
<evidence type="ECO:0000313" key="2">
    <source>
        <dbReference type="EMBL" id="GDZ95837.1"/>
    </source>
</evidence>
<dbReference type="InterPro" id="IPR025493">
    <property type="entry name" value="DUF4384"/>
</dbReference>
<dbReference type="Proteomes" id="UP000299794">
    <property type="component" value="Unassembled WGS sequence"/>
</dbReference>
<proteinExistence type="predicted"/>
<accession>A0A4P6A3X7</accession>
<protein>
    <recommendedName>
        <fullName evidence="1">DUF4384 domain-containing protein</fullName>
    </recommendedName>
</protein>
<name>A0A4P6A3X7_PLAAG</name>
<reference evidence="3" key="1">
    <citation type="submission" date="2019-02" db="EMBL/GenBank/DDBJ databases">
        <title>Draft genome sequence of Planktothrix agardhii NIES-905.</title>
        <authorList>
            <person name="Yamaguchi H."/>
            <person name="Suzuki S."/>
            <person name="Kawachi M."/>
        </authorList>
    </citation>
    <scope>NUCLEOTIDE SEQUENCE [LARGE SCALE GENOMIC DNA]</scope>
    <source>
        <strain evidence="3">CCAP 1459/11A</strain>
    </source>
</reference>
<gene>
    <name evidence="2" type="ORF">PA905_42680</name>
</gene>
<organism evidence="2 3">
    <name type="scientific">Planktothrix agardhii CCAP 1459/11A</name>
    <dbReference type="NCBI Taxonomy" id="282420"/>
    <lineage>
        <taxon>Bacteria</taxon>
        <taxon>Bacillati</taxon>
        <taxon>Cyanobacteriota</taxon>
        <taxon>Cyanophyceae</taxon>
        <taxon>Oscillatoriophycideae</taxon>
        <taxon>Oscillatoriales</taxon>
        <taxon>Microcoleaceae</taxon>
        <taxon>Planktothrix</taxon>
    </lineage>
</organism>
<dbReference type="Pfam" id="PF14326">
    <property type="entry name" value="DUF4384"/>
    <property type="match status" value="1"/>
</dbReference>
<dbReference type="AlphaFoldDB" id="A0A4P6A3X7"/>